<feature type="repeat" description="WD" evidence="3">
    <location>
        <begin position="823"/>
        <end position="864"/>
    </location>
</feature>
<dbReference type="PROSITE" id="PS50082">
    <property type="entry name" value="WD_REPEATS_2"/>
    <property type="match status" value="8"/>
</dbReference>
<dbReference type="eggNOG" id="KOG0271">
    <property type="taxonomic scope" value="Eukaryota"/>
</dbReference>
<feature type="domain" description="Nephrocystin 3-like N-terminal" evidence="5">
    <location>
        <begin position="231"/>
        <end position="393"/>
    </location>
</feature>
<dbReference type="InParanoid" id="G4U2Z3"/>
<dbReference type="InterPro" id="IPR027417">
    <property type="entry name" value="P-loop_NTPase"/>
</dbReference>
<gene>
    <name evidence="6" type="ORF">PIIN_00656</name>
</gene>
<dbReference type="InterPro" id="IPR019775">
    <property type="entry name" value="WD40_repeat_CS"/>
</dbReference>
<dbReference type="InterPro" id="IPR001680">
    <property type="entry name" value="WD40_rpt"/>
</dbReference>
<dbReference type="InterPro" id="IPR011047">
    <property type="entry name" value="Quinoprotein_ADH-like_sf"/>
</dbReference>
<dbReference type="PRINTS" id="PR00320">
    <property type="entry name" value="GPROTEINBRPT"/>
</dbReference>
<dbReference type="CDD" id="cd21037">
    <property type="entry name" value="MLKL_NTD"/>
    <property type="match status" value="1"/>
</dbReference>
<evidence type="ECO:0000313" key="6">
    <source>
        <dbReference type="EMBL" id="CCA77942.1"/>
    </source>
</evidence>
<evidence type="ECO:0000259" key="5">
    <source>
        <dbReference type="Pfam" id="PF24883"/>
    </source>
</evidence>
<proteinExistence type="predicted"/>
<dbReference type="Pfam" id="PF24883">
    <property type="entry name" value="NPHP3_N"/>
    <property type="match status" value="1"/>
</dbReference>
<sequence length="1225" mass="135895">MSFQRPKMSTSATPGASASPENSSRKRKQAYNVASLGTDLVANVAEASDILAPLKAACRATKSIIDVIQAIDDNQEEWSDLVQRLEEYMSAIQDQIDLFEDYPAEDRAVDKAFSQPLIRYVEFLESLYTTAVNHRGEQSRGSRGAFTAISKTRLDAGMIHKLNLDIEDRHRQFMEALTVFTALRIQAIERNTKATKSKVGTILTDVDANAILQLPMAAFVASSVHGTCMQGTRESVLQTIMYWAEDDSREKPIFWLCDIAGSGKSTVAMSVAETWRAEGALGGQFFFSMASSEASNTEKFCSTMARDLVHHIPSLAPHVAEAVKHGPSVMRSSLGEQFRTLIIGPLRHRKEPVILLIDALDECKSPSQRKELPDTLAMATQESKNLKVFITSRPDSIIESVLQPLSIKSKLEDRLHDVNHHDTISDIALYVHQSLEGVLPHNKRQRLVQKANGLFIWASTACRMLTSETMLSPPEDIYDRLISMDQVGAIDDVYDLVFERMDSQYHAVMCEMLALLLAAFEPLTVDDLDDLLRHSKVRGRTEALVKNLGSVLAKDVGSNLIQFRHPTLVEYLRRCSIVPVFGRRTKLYLNLANAHGQTASWCFKHLMSRTGLKFNICQIESSFYLNREIPNLSAKVTRFISKRLQYASSHWLLHLVRADEKWQCKLEKELRQITQVPHILHWMEVLSVIGGVPRAIGGLRAVSRCSKLEEQIKSGITDIQRFMMAFSVPIQDSVPHIYISALPFTPTKSKLRNEGLTEYVNTLSVTRGLEERYPGLPSSLKGHESNVTCVAFSPDSSRVISGSEDNTVRLWDAETGQPLGEPLRGHSSRVNAVTCSPDGSRIASGSSDCTIRIWGAESGQPLGEPFRGDRLRGHNSWVNSVTFSPDGSRIVSGSRDCTIRLWDAATGQSLATPFRGHSNSVNTIAFSPDGSRIVSGSNDCTIRLWDAKTGQSLGKPFQGHSRRVSMVAFSPDGSQTASSSDDSTIRLWNAQPCEQLGEPLRGHIEWVRAVAFSPDGSRIVSGSVDYTVRLWNAKNGQPLGEPLRGHTQWVNAVAFSPDGSRIVSGSSDWTIRLWDTETGQPLGKPLRGHSSWINAVAFSPDGSKIVSGSNDKTIRTWDVSSNANLNILERDVRDFGRSDPTENVTNTALGSLVPGFEECTLLHDGWVQSSGNYLFWVPPDNRHGLQYPDFLLTMPTAVPLRATRLDFTRFQCGDSWTNVRRDSNP</sequence>
<feature type="region of interest" description="Disordered" evidence="4">
    <location>
        <begin position="1"/>
        <end position="28"/>
    </location>
</feature>
<dbReference type="PROSITE" id="PS00678">
    <property type="entry name" value="WD_REPEATS_1"/>
    <property type="match status" value="6"/>
</dbReference>
<feature type="repeat" description="WD" evidence="3">
    <location>
        <begin position="1086"/>
        <end position="1127"/>
    </location>
</feature>
<dbReference type="InterPro" id="IPR020472">
    <property type="entry name" value="WD40_PAC1"/>
</dbReference>
<dbReference type="Pfam" id="PF00400">
    <property type="entry name" value="WD40"/>
    <property type="match status" value="8"/>
</dbReference>
<feature type="repeat" description="WD" evidence="3">
    <location>
        <begin position="957"/>
        <end position="989"/>
    </location>
</feature>
<dbReference type="InterPro" id="IPR056884">
    <property type="entry name" value="NPHP3-like_N"/>
</dbReference>
<feature type="repeat" description="WD" evidence="3">
    <location>
        <begin position="1043"/>
        <end position="1084"/>
    </location>
</feature>
<dbReference type="STRING" id="1109443.G4U2Z3"/>
<dbReference type="HOGENOM" id="CLU_000288_6_3_1"/>
<feature type="repeat" description="WD" evidence="3">
    <location>
        <begin position="871"/>
        <end position="912"/>
    </location>
</feature>
<reference evidence="6 7" key="1">
    <citation type="journal article" date="2011" name="PLoS Pathog.">
        <title>Endophytic Life Strategies Decoded by Genome and Transcriptome Analyses of the Mutualistic Root Symbiont Piriformospora indica.</title>
        <authorList>
            <person name="Zuccaro A."/>
            <person name="Lahrmann U."/>
            <person name="Guldener U."/>
            <person name="Langen G."/>
            <person name="Pfiffi S."/>
            <person name="Biedenkopf D."/>
            <person name="Wong P."/>
            <person name="Samans B."/>
            <person name="Grimm C."/>
            <person name="Basiewicz M."/>
            <person name="Murat C."/>
            <person name="Martin F."/>
            <person name="Kogel K.H."/>
        </authorList>
    </citation>
    <scope>NUCLEOTIDE SEQUENCE [LARGE SCALE GENOMIC DNA]</scope>
    <source>
        <strain evidence="6 7">DSM 11827</strain>
    </source>
</reference>
<dbReference type="SMART" id="SM00320">
    <property type="entry name" value="WD40"/>
    <property type="match status" value="8"/>
</dbReference>
<dbReference type="PANTHER" id="PTHR44129">
    <property type="entry name" value="WD REPEAT-CONTAINING PROTEIN POP1"/>
    <property type="match status" value="1"/>
</dbReference>
<dbReference type="InterPro" id="IPR050349">
    <property type="entry name" value="WD_LIS1/nudF_dynein_reg"/>
</dbReference>
<evidence type="ECO:0000256" key="3">
    <source>
        <dbReference type="PROSITE-ProRule" id="PRU00221"/>
    </source>
</evidence>
<feature type="repeat" description="WD" evidence="3">
    <location>
        <begin position="780"/>
        <end position="821"/>
    </location>
</feature>
<dbReference type="PROSITE" id="PS50294">
    <property type="entry name" value="WD_REPEATS_REGION"/>
    <property type="match status" value="8"/>
</dbReference>
<evidence type="ECO:0000256" key="1">
    <source>
        <dbReference type="ARBA" id="ARBA00022574"/>
    </source>
</evidence>
<dbReference type="EMBL" id="CAFZ01001878">
    <property type="protein sequence ID" value="CCA77942.1"/>
    <property type="molecule type" value="Genomic_DNA"/>
</dbReference>
<evidence type="ECO:0000313" key="7">
    <source>
        <dbReference type="Proteomes" id="UP000007148"/>
    </source>
</evidence>
<dbReference type="InterPro" id="IPR015943">
    <property type="entry name" value="WD40/YVTN_repeat-like_dom_sf"/>
</dbReference>
<keyword evidence="1 3" id="KW-0853">WD repeat</keyword>
<dbReference type="SUPFAM" id="SSF50998">
    <property type="entry name" value="Quinoprotein alcohol dehydrogenase-like"/>
    <property type="match status" value="1"/>
</dbReference>
<dbReference type="Gene3D" id="2.130.10.10">
    <property type="entry name" value="YVTN repeat-like/Quinoprotein amine dehydrogenase"/>
    <property type="match status" value="4"/>
</dbReference>
<dbReference type="SUPFAM" id="SSF52540">
    <property type="entry name" value="P-loop containing nucleoside triphosphate hydrolases"/>
    <property type="match status" value="1"/>
</dbReference>
<organism evidence="6 7">
    <name type="scientific">Serendipita indica (strain DSM 11827)</name>
    <name type="common">Root endophyte fungus</name>
    <name type="synonym">Piriformospora indica</name>
    <dbReference type="NCBI Taxonomy" id="1109443"/>
    <lineage>
        <taxon>Eukaryota</taxon>
        <taxon>Fungi</taxon>
        <taxon>Dikarya</taxon>
        <taxon>Basidiomycota</taxon>
        <taxon>Agaricomycotina</taxon>
        <taxon>Agaricomycetes</taxon>
        <taxon>Sebacinales</taxon>
        <taxon>Serendipitaceae</taxon>
        <taxon>Serendipita</taxon>
    </lineage>
</organism>
<protein>
    <submittedName>
        <fullName evidence="6">Related to WD40-repeat protein (Notchless protein)</fullName>
    </submittedName>
</protein>
<name>G4U2Z3_SERID</name>
<dbReference type="OrthoDB" id="538223at2759"/>
<evidence type="ECO:0000256" key="2">
    <source>
        <dbReference type="ARBA" id="ARBA00022737"/>
    </source>
</evidence>
<dbReference type="AlphaFoldDB" id="G4U2Z3"/>
<evidence type="ECO:0000256" key="4">
    <source>
        <dbReference type="SAM" id="MobiDB-lite"/>
    </source>
</evidence>
<feature type="compositionally biased region" description="Low complexity" evidence="4">
    <location>
        <begin position="9"/>
        <end position="20"/>
    </location>
</feature>
<accession>G4U2Z3</accession>
<comment type="caution">
    <text evidence="6">The sequence shown here is derived from an EMBL/GenBank/DDBJ whole genome shotgun (WGS) entry which is preliminary data.</text>
</comment>
<dbReference type="Gene3D" id="3.40.50.300">
    <property type="entry name" value="P-loop containing nucleotide triphosphate hydrolases"/>
    <property type="match status" value="1"/>
</dbReference>
<feature type="repeat" description="WD" evidence="3">
    <location>
        <begin position="1000"/>
        <end position="1041"/>
    </location>
</feature>
<dbReference type="Proteomes" id="UP000007148">
    <property type="component" value="Unassembled WGS sequence"/>
</dbReference>
<dbReference type="InterPro" id="IPR059179">
    <property type="entry name" value="MLKL-like_MCAfunc"/>
</dbReference>
<dbReference type="CDD" id="cd00200">
    <property type="entry name" value="WD40"/>
    <property type="match status" value="1"/>
</dbReference>
<keyword evidence="7" id="KW-1185">Reference proteome</keyword>
<feature type="repeat" description="WD" evidence="3">
    <location>
        <begin position="914"/>
        <end position="955"/>
    </location>
</feature>
<keyword evidence="2" id="KW-0677">Repeat</keyword>